<evidence type="ECO:0000313" key="2">
    <source>
        <dbReference type="Proteomes" id="UP001153678"/>
    </source>
</evidence>
<gene>
    <name evidence="1" type="ORF">FWILDA_LOCUS20014</name>
</gene>
<organism evidence="1 2">
    <name type="scientific">Funneliformis geosporum</name>
    <dbReference type="NCBI Taxonomy" id="1117311"/>
    <lineage>
        <taxon>Eukaryota</taxon>
        <taxon>Fungi</taxon>
        <taxon>Fungi incertae sedis</taxon>
        <taxon>Mucoromycota</taxon>
        <taxon>Glomeromycotina</taxon>
        <taxon>Glomeromycetes</taxon>
        <taxon>Glomerales</taxon>
        <taxon>Glomeraceae</taxon>
        <taxon>Funneliformis</taxon>
    </lineage>
</organism>
<dbReference type="Proteomes" id="UP001153678">
    <property type="component" value="Unassembled WGS sequence"/>
</dbReference>
<dbReference type="AlphaFoldDB" id="A0A9W4X1M5"/>
<accession>A0A9W4X1M5</accession>
<evidence type="ECO:0000313" key="1">
    <source>
        <dbReference type="EMBL" id="CAI2201334.1"/>
    </source>
</evidence>
<comment type="caution">
    <text evidence="1">The sequence shown here is derived from an EMBL/GenBank/DDBJ whole genome shotgun (WGS) entry which is preliminary data.</text>
</comment>
<proteinExistence type="predicted"/>
<protein>
    <submittedName>
        <fullName evidence="1">18531_t:CDS:1</fullName>
    </submittedName>
</protein>
<dbReference type="EMBL" id="CAMKVN010027245">
    <property type="protein sequence ID" value="CAI2201334.1"/>
    <property type="molecule type" value="Genomic_DNA"/>
</dbReference>
<feature type="non-terminal residue" evidence="1">
    <location>
        <position position="62"/>
    </location>
</feature>
<keyword evidence="2" id="KW-1185">Reference proteome</keyword>
<sequence length="62" mass="7170">MRKGYLYPLRRVTDDVNDENNASKSGVHFSAYSASLSHYETYQWLPLKACLTYRLTLAGIRQ</sequence>
<name>A0A9W4X1M5_9GLOM</name>
<reference evidence="1" key="1">
    <citation type="submission" date="2022-08" db="EMBL/GenBank/DDBJ databases">
        <authorList>
            <person name="Kallberg Y."/>
            <person name="Tangrot J."/>
            <person name="Rosling A."/>
        </authorList>
    </citation>
    <scope>NUCLEOTIDE SEQUENCE</scope>
    <source>
        <strain evidence="1">Wild A</strain>
    </source>
</reference>